<dbReference type="AlphaFoldDB" id="A0A290WX31"/>
<dbReference type="Gene3D" id="3.30.470.20">
    <property type="entry name" value="ATP-grasp fold, B domain"/>
    <property type="match status" value="1"/>
</dbReference>
<dbReference type="SUPFAM" id="SSF56059">
    <property type="entry name" value="Glutathione synthetase ATP-binding domain-like"/>
    <property type="match status" value="1"/>
</dbReference>
<keyword evidence="1" id="KW-0067">ATP-binding</keyword>
<dbReference type="GO" id="GO:0046872">
    <property type="term" value="F:metal ion binding"/>
    <property type="evidence" value="ECO:0007669"/>
    <property type="project" value="InterPro"/>
</dbReference>
<dbReference type="RefSeq" id="WP_096235489.1">
    <property type="nucleotide sequence ID" value="NZ_CP023422.1"/>
</dbReference>
<dbReference type="PROSITE" id="PS50975">
    <property type="entry name" value="ATP_GRASP"/>
    <property type="match status" value="1"/>
</dbReference>
<dbReference type="EMBL" id="CP023422">
    <property type="protein sequence ID" value="ATD61475.1"/>
    <property type="molecule type" value="Genomic_DNA"/>
</dbReference>
<keyword evidence="1" id="KW-0547">Nucleotide-binding</keyword>
<keyword evidence="4" id="KW-1185">Reference proteome</keyword>
<gene>
    <name evidence="3" type="ORF">CNX70_15880</name>
</gene>
<dbReference type="GO" id="GO:0005524">
    <property type="term" value="F:ATP binding"/>
    <property type="evidence" value="ECO:0007669"/>
    <property type="project" value="UniProtKB-UniRule"/>
</dbReference>
<dbReference type="InterPro" id="IPR048936">
    <property type="entry name" value="MvdD-like_ATPgrasp"/>
</dbReference>
<dbReference type="GO" id="GO:0009432">
    <property type="term" value="P:SOS response"/>
    <property type="evidence" value="ECO:0007669"/>
    <property type="project" value="TreeGrafter"/>
</dbReference>
<dbReference type="PANTHER" id="PTHR21621">
    <property type="entry name" value="RIBOSOMAL PROTEIN S6 MODIFICATION PROTEIN"/>
    <property type="match status" value="1"/>
</dbReference>
<dbReference type="KEGG" id="jsv:CNX70_15880"/>
<reference evidence="3 4" key="1">
    <citation type="submission" date="2017-09" db="EMBL/GenBank/DDBJ databases">
        <title>Complete genome sequence of Janthinobacterium svalbardensis PAMC 27463.</title>
        <authorList>
            <person name="Cho Y.-J."/>
            <person name="Cho A."/>
            <person name="Kim O.-S."/>
            <person name="Lee J.-I."/>
        </authorList>
    </citation>
    <scope>NUCLEOTIDE SEQUENCE [LARGE SCALE GENOMIC DNA]</scope>
    <source>
        <strain evidence="3 4">PAMC 27463</strain>
    </source>
</reference>
<evidence type="ECO:0000256" key="1">
    <source>
        <dbReference type="PROSITE-ProRule" id="PRU00409"/>
    </source>
</evidence>
<evidence type="ECO:0000313" key="3">
    <source>
        <dbReference type="EMBL" id="ATD61475.1"/>
    </source>
</evidence>
<sequence>MHKKVLIISHSGDLHADLVTPILAARGHAPFRINLDAFPRDYQLCQRLQDGRASARLRRLPDGDWLDLQQVGAVWLRKPAEYAYASADLAPQERAYAQLETEQAIFSVLYALDCYWLSHPLALRGAQWKGEQLARAARMGFRVPATLITNVPDDVRAFRAAVGGPIIFKSMSTPSLAAEAVGDVDRVSAGIGTTIVDDAMLDSLDAVSELSCQFQQYIAKQYELRITVIGKQLFAARLYSQDDARTAIDSRDMSAPIRYEAATLPDDIRQRCLDFVHSYGLEYGAMDLIVTPDDEYVFLENNPVGQFLYVQQLVPALPLLESVADTLIKGAVCRSQT</sequence>
<feature type="domain" description="ATP-grasp" evidence="2">
    <location>
        <begin position="133"/>
        <end position="328"/>
    </location>
</feature>
<dbReference type="InterPro" id="IPR011761">
    <property type="entry name" value="ATP-grasp"/>
</dbReference>
<dbReference type="Pfam" id="PF21068">
    <property type="entry name" value="ATPgraspMvdD"/>
    <property type="match status" value="1"/>
</dbReference>
<dbReference type="Proteomes" id="UP000218437">
    <property type="component" value="Chromosome"/>
</dbReference>
<organism evidence="3 4">
    <name type="scientific">Janthinobacterium svalbardensis</name>
    <dbReference type="NCBI Taxonomy" id="368607"/>
    <lineage>
        <taxon>Bacteria</taxon>
        <taxon>Pseudomonadati</taxon>
        <taxon>Pseudomonadota</taxon>
        <taxon>Betaproteobacteria</taxon>
        <taxon>Burkholderiales</taxon>
        <taxon>Oxalobacteraceae</taxon>
        <taxon>Janthinobacterium</taxon>
    </lineage>
</organism>
<protein>
    <recommendedName>
        <fullName evidence="2">ATP-grasp domain-containing protein</fullName>
    </recommendedName>
</protein>
<name>A0A290WX31_9BURK</name>
<dbReference type="GO" id="GO:0005737">
    <property type="term" value="C:cytoplasm"/>
    <property type="evidence" value="ECO:0007669"/>
    <property type="project" value="TreeGrafter"/>
</dbReference>
<evidence type="ECO:0000259" key="2">
    <source>
        <dbReference type="PROSITE" id="PS50975"/>
    </source>
</evidence>
<dbReference type="GO" id="GO:0018169">
    <property type="term" value="F:ribosomal S6-glutamic acid ligase activity"/>
    <property type="evidence" value="ECO:0007669"/>
    <property type="project" value="TreeGrafter"/>
</dbReference>
<evidence type="ECO:0000313" key="4">
    <source>
        <dbReference type="Proteomes" id="UP000218437"/>
    </source>
</evidence>
<proteinExistence type="predicted"/>
<accession>A0A290WX31</accession>
<dbReference type="PANTHER" id="PTHR21621:SF0">
    <property type="entry name" value="BETA-CITRYLGLUTAMATE SYNTHASE B-RELATED"/>
    <property type="match status" value="1"/>
</dbReference>